<dbReference type="AlphaFoldDB" id="A0A9J5X0V9"/>
<reference evidence="2 3" key="1">
    <citation type="submission" date="2020-09" db="EMBL/GenBank/DDBJ databases">
        <title>De no assembly of potato wild relative species, Solanum commersonii.</title>
        <authorList>
            <person name="Cho K."/>
        </authorList>
    </citation>
    <scope>NUCLEOTIDE SEQUENCE [LARGE SCALE GENOMIC DNA]</scope>
    <source>
        <strain evidence="2">LZ3.2</strain>
        <tissue evidence="2">Leaf</tissue>
    </source>
</reference>
<evidence type="ECO:0000256" key="1">
    <source>
        <dbReference type="SAM" id="MobiDB-lite"/>
    </source>
</evidence>
<sequence length="281" mass="31283">MDTNFNPKEETSKALVWVSLSDLPPNIFARKPLLSIASPIGKPLTIDKSTQDRTRPSTTRVKQGDKANNLEQLQGDKRDFLNAKKLKIKSLMIWIMQEVLLVPGTEVQEASTRGSKTLDKVQGYQEGDACVISSEGQYGLNAVTSRKLLIGDVTINTDATYVAPNKRTWTGSGITTSPLHIGRKLVLTCTNAQRNYVGDKELLDALVSSNVKKLTSLMPINTNKQLQDVGSSSFSTNRFSNLQDKDIFEESEEEDMLNYCFTNATRDYGMLVDLCYLDYIP</sequence>
<evidence type="ECO:0000313" key="3">
    <source>
        <dbReference type="Proteomes" id="UP000824120"/>
    </source>
</evidence>
<name>A0A9J5X0V9_SOLCO</name>
<dbReference type="EMBL" id="JACXVP010000010">
    <property type="protein sequence ID" value="KAG5581610.1"/>
    <property type="molecule type" value="Genomic_DNA"/>
</dbReference>
<evidence type="ECO:0000313" key="2">
    <source>
        <dbReference type="EMBL" id="KAG5581610.1"/>
    </source>
</evidence>
<organism evidence="2 3">
    <name type="scientific">Solanum commersonii</name>
    <name type="common">Commerson's wild potato</name>
    <name type="synonym">Commerson's nightshade</name>
    <dbReference type="NCBI Taxonomy" id="4109"/>
    <lineage>
        <taxon>Eukaryota</taxon>
        <taxon>Viridiplantae</taxon>
        <taxon>Streptophyta</taxon>
        <taxon>Embryophyta</taxon>
        <taxon>Tracheophyta</taxon>
        <taxon>Spermatophyta</taxon>
        <taxon>Magnoliopsida</taxon>
        <taxon>eudicotyledons</taxon>
        <taxon>Gunneridae</taxon>
        <taxon>Pentapetalae</taxon>
        <taxon>asterids</taxon>
        <taxon>lamiids</taxon>
        <taxon>Solanales</taxon>
        <taxon>Solanaceae</taxon>
        <taxon>Solanoideae</taxon>
        <taxon>Solaneae</taxon>
        <taxon>Solanum</taxon>
    </lineage>
</organism>
<gene>
    <name evidence="2" type="ORF">H5410_052237</name>
</gene>
<protein>
    <recommendedName>
        <fullName evidence="4">DUF4283 domain-containing protein</fullName>
    </recommendedName>
</protein>
<comment type="caution">
    <text evidence="2">The sequence shown here is derived from an EMBL/GenBank/DDBJ whole genome shotgun (WGS) entry which is preliminary data.</text>
</comment>
<dbReference type="InterPro" id="IPR040256">
    <property type="entry name" value="At4g02000-like"/>
</dbReference>
<feature type="region of interest" description="Disordered" evidence="1">
    <location>
        <begin position="44"/>
        <end position="68"/>
    </location>
</feature>
<dbReference type="PANTHER" id="PTHR31286:SF104">
    <property type="entry name" value="PEROXIDASE"/>
    <property type="match status" value="1"/>
</dbReference>
<dbReference type="OrthoDB" id="1328746at2759"/>
<dbReference type="Proteomes" id="UP000824120">
    <property type="component" value="Chromosome 10"/>
</dbReference>
<dbReference type="PANTHER" id="PTHR31286">
    <property type="entry name" value="GLYCINE-RICH CELL WALL STRUCTURAL PROTEIN 1.8-LIKE"/>
    <property type="match status" value="1"/>
</dbReference>
<proteinExistence type="predicted"/>
<keyword evidence="3" id="KW-1185">Reference proteome</keyword>
<evidence type="ECO:0008006" key="4">
    <source>
        <dbReference type="Google" id="ProtNLM"/>
    </source>
</evidence>
<accession>A0A9J5X0V9</accession>